<evidence type="ECO:0000313" key="7">
    <source>
        <dbReference type="Ensembl" id="ENSSGRP00000077687.1"/>
    </source>
</evidence>
<reference evidence="7" key="2">
    <citation type="submission" date="2025-09" db="UniProtKB">
        <authorList>
            <consortium name="Ensembl"/>
        </authorList>
    </citation>
    <scope>IDENTIFICATION</scope>
</reference>
<evidence type="ECO:0000256" key="4">
    <source>
        <dbReference type="ARBA" id="ARBA00022859"/>
    </source>
</evidence>
<evidence type="ECO:0000256" key="5">
    <source>
        <dbReference type="ARBA" id="ARBA00023198"/>
    </source>
</evidence>
<dbReference type="Proteomes" id="UP000472262">
    <property type="component" value="Unassembled WGS sequence"/>
</dbReference>
<accession>A0A672QNU0</accession>
<dbReference type="GO" id="GO:0042981">
    <property type="term" value="P:regulation of apoptotic process"/>
    <property type="evidence" value="ECO:0007669"/>
    <property type="project" value="InterPro"/>
</dbReference>
<reference evidence="7" key="1">
    <citation type="submission" date="2025-08" db="UniProtKB">
        <authorList>
            <consortium name="Ensembl"/>
        </authorList>
    </citation>
    <scope>IDENTIFICATION</scope>
</reference>
<dbReference type="InterPro" id="IPR011029">
    <property type="entry name" value="DEATH-like_dom_sf"/>
</dbReference>
<dbReference type="InterPro" id="IPR051249">
    <property type="entry name" value="NLRP_Inflammasome"/>
</dbReference>
<dbReference type="Pfam" id="PF00619">
    <property type="entry name" value="CARD"/>
    <property type="match status" value="1"/>
</dbReference>
<dbReference type="GO" id="GO:0005829">
    <property type="term" value="C:cytosol"/>
    <property type="evidence" value="ECO:0007669"/>
    <property type="project" value="UniProtKB-SubCell"/>
</dbReference>
<dbReference type="GO" id="GO:0006954">
    <property type="term" value="P:inflammatory response"/>
    <property type="evidence" value="ECO:0007669"/>
    <property type="project" value="UniProtKB-KW"/>
</dbReference>
<protein>
    <recommendedName>
        <fullName evidence="6">CARD domain-containing protein</fullName>
    </recommendedName>
</protein>
<comment type="subcellular location">
    <subcellularLocation>
        <location evidence="1">Cytoplasm</location>
        <location evidence="1">Cytosol</location>
    </subcellularLocation>
</comment>
<evidence type="ECO:0000259" key="6">
    <source>
        <dbReference type="PROSITE" id="PS50209"/>
    </source>
</evidence>
<dbReference type="InterPro" id="IPR001315">
    <property type="entry name" value="CARD"/>
</dbReference>
<dbReference type="AlphaFoldDB" id="A0A672QNU0"/>
<keyword evidence="4" id="KW-0391">Immunity</keyword>
<keyword evidence="2" id="KW-0963">Cytoplasm</keyword>
<dbReference type="PROSITE" id="PS50209">
    <property type="entry name" value="CARD"/>
    <property type="match status" value="1"/>
</dbReference>
<evidence type="ECO:0000256" key="2">
    <source>
        <dbReference type="ARBA" id="ARBA00022490"/>
    </source>
</evidence>
<dbReference type="SUPFAM" id="SSF47986">
    <property type="entry name" value="DEATH domain"/>
    <property type="match status" value="1"/>
</dbReference>
<evidence type="ECO:0000256" key="1">
    <source>
        <dbReference type="ARBA" id="ARBA00004514"/>
    </source>
</evidence>
<keyword evidence="3" id="KW-0399">Innate immunity</keyword>
<keyword evidence="8" id="KW-1185">Reference proteome</keyword>
<keyword evidence="5" id="KW-0395">Inflammatory response</keyword>
<dbReference type="GO" id="GO:0045087">
    <property type="term" value="P:innate immune response"/>
    <property type="evidence" value="ECO:0007669"/>
    <property type="project" value="UniProtKB-KW"/>
</dbReference>
<name>A0A672QNU0_SINGR</name>
<dbReference type="InParanoid" id="A0A672QNU0"/>
<evidence type="ECO:0000256" key="3">
    <source>
        <dbReference type="ARBA" id="ARBA00022588"/>
    </source>
</evidence>
<evidence type="ECO:0000313" key="8">
    <source>
        <dbReference type="Proteomes" id="UP000472262"/>
    </source>
</evidence>
<feature type="domain" description="CARD" evidence="6">
    <location>
        <begin position="7"/>
        <end position="97"/>
    </location>
</feature>
<sequence length="119" mass="13717">LSNFTLKKNNGTSFVDTHYEALIQRVTSVMPITDKLYENRKLTWEVYSKITKTTSKKTQLSELLDIVKSGGPAVKSAFYKVLQEINPGVIQELAGRVLEEKNEENYLFKPYIYIFSDFI</sequence>
<organism evidence="7 8">
    <name type="scientific">Sinocyclocheilus grahami</name>
    <name type="common">Dianchi golden-line fish</name>
    <name type="synonym">Barbus grahami</name>
    <dbReference type="NCBI Taxonomy" id="75366"/>
    <lineage>
        <taxon>Eukaryota</taxon>
        <taxon>Metazoa</taxon>
        <taxon>Chordata</taxon>
        <taxon>Craniata</taxon>
        <taxon>Vertebrata</taxon>
        <taxon>Euteleostomi</taxon>
        <taxon>Actinopterygii</taxon>
        <taxon>Neopterygii</taxon>
        <taxon>Teleostei</taxon>
        <taxon>Ostariophysi</taxon>
        <taxon>Cypriniformes</taxon>
        <taxon>Cyprinidae</taxon>
        <taxon>Cyprininae</taxon>
        <taxon>Sinocyclocheilus</taxon>
    </lineage>
</organism>
<dbReference type="Ensembl" id="ENSSGRT00000082706.1">
    <property type="protein sequence ID" value="ENSSGRP00000077687.1"/>
    <property type="gene ID" value="ENSSGRG00000039342.1"/>
</dbReference>
<dbReference type="Gene3D" id="1.10.533.10">
    <property type="entry name" value="Death Domain, Fas"/>
    <property type="match status" value="1"/>
</dbReference>
<proteinExistence type="predicted"/>
<dbReference type="PANTHER" id="PTHR46985:SF2">
    <property type="entry name" value="APOPTOSIS-ASSOCIATED SPECK-LIKE PROTEIN CONTAINING A CARD"/>
    <property type="match status" value="1"/>
</dbReference>
<dbReference type="PANTHER" id="PTHR46985">
    <property type="entry name" value="NACHT, LRR AND PYD DOMAINS-CONTAINING PROTEIN 1"/>
    <property type="match status" value="1"/>
</dbReference>